<sequence>MRVPVQIISFSFFLFSVTFVQSQDITCTAPVISNGYVVEPLPEYQKDAILKYRCNERFKPREGIPRCAKFGWTLNPECDEVTCELKSTTFGVKNIKPEGKSIFRAGESVEITCSEKTG</sequence>
<dbReference type="SMART" id="SM00032">
    <property type="entry name" value="CCP"/>
    <property type="match status" value="1"/>
</dbReference>
<dbReference type="InterPro" id="IPR035976">
    <property type="entry name" value="Sushi/SCR/CCP_sf"/>
</dbReference>
<feature type="chain" id="PRO_5029875077" description="Sushi domain-containing protein" evidence="5">
    <location>
        <begin position="23"/>
        <end position="118"/>
    </location>
</feature>
<accession>A0A7J6BSQ2</accession>
<dbReference type="PANTHER" id="PTHR45785">
    <property type="entry name" value="COMPLEMENT FACTOR H-RELATED"/>
    <property type="match status" value="1"/>
</dbReference>
<protein>
    <recommendedName>
        <fullName evidence="6">Sushi domain-containing protein</fullName>
    </recommendedName>
</protein>
<comment type="caution">
    <text evidence="7">The sequence shown here is derived from an EMBL/GenBank/DDBJ whole genome shotgun (WGS) entry which is preliminary data.</text>
</comment>
<organism evidence="7 8">
    <name type="scientific">Onychostoma macrolepis</name>
    <dbReference type="NCBI Taxonomy" id="369639"/>
    <lineage>
        <taxon>Eukaryota</taxon>
        <taxon>Metazoa</taxon>
        <taxon>Chordata</taxon>
        <taxon>Craniata</taxon>
        <taxon>Vertebrata</taxon>
        <taxon>Euteleostomi</taxon>
        <taxon>Actinopterygii</taxon>
        <taxon>Neopterygii</taxon>
        <taxon>Teleostei</taxon>
        <taxon>Ostariophysi</taxon>
        <taxon>Cypriniformes</taxon>
        <taxon>Cyprinidae</taxon>
        <taxon>Acrossocheilinae</taxon>
        <taxon>Onychostoma</taxon>
    </lineage>
</organism>
<keyword evidence="3 5" id="KW-0732">Signal</keyword>
<keyword evidence="8" id="KW-1185">Reference proteome</keyword>
<name>A0A7J6BSQ2_9TELE</name>
<gene>
    <name evidence="7" type="ORF">G5714_021779</name>
</gene>
<evidence type="ECO:0000256" key="2">
    <source>
        <dbReference type="ARBA" id="ARBA00022659"/>
    </source>
</evidence>
<dbReference type="SUPFAM" id="SSF57535">
    <property type="entry name" value="Complement control module/SCR domain"/>
    <property type="match status" value="1"/>
</dbReference>
<evidence type="ECO:0000313" key="8">
    <source>
        <dbReference type="Proteomes" id="UP000579812"/>
    </source>
</evidence>
<dbReference type="InterPro" id="IPR051503">
    <property type="entry name" value="ComplSys_Reg/VirEntry_Med"/>
</dbReference>
<dbReference type="PANTHER" id="PTHR45785:SF2">
    <property type="entry name" value="COMPLEMENT FACTOR H-RELATED"/>
    <property type="match status" value="1"/>
</dbReference>
<comment type="subcellular location">
    <subcellularLocation>
        <location evidence="1">Virion</location>
    </subcellularLocation>
</comment>
<keyword evidence="4" id="KW-1015">Disulfide bond</keyword>
<feature type="domain" description="Sushi" evidence="6">
    <location>
        <begin position="27"/>
        <end position="78"/>
    </location>
</feature>
<evidence type="ECO:0000259" key="6">
    <source>
        <dbReference type="SMART" id="SM00032"/>
    </source>
</evidence>
<dbReference type="EMBL" id="JAAMOB010000022">
    <property type="protein sequence ID" value="KAF4097771.1"/>
    <property type="molecule type" value="Genomic_DNA"/>
</dbReference>
<evidence type="ECO:0000256" key="5">
    <source>
        <dbReference type="SAM" id="SignalP"/>
    </source>
</evidence>
<dbReference type="InterPro" id="IPR000436">
    <property type="entry name" value="Sushi_SCR_CCP_dom"/>
</dbReference>
<evidence type="ECO:0000256" key="3">
    <source>
        <dbReference type="ARBA" id="ARBA00022729"/>
    </source>
</evidence>
<dbReference type="Proteomes" id="UP000579812">
    <property type="component" value="Unassembled WGS sequence"/>
</dbReference>
<proteinExistence type="predicted"/>
<reference evidence="7 8" key="1">
    <citation type="submission" date="2020-04" db="EMBL/GenBank/DDBJ databases">
        <title>Chromosome-level genome assembly of a cyprinid fish Onychostoma macrolepis by integration of Nanopore Sequencing, Bionano and Hi-C technology.</title>
        <authorList>
            <person name="Wang D."/>
        </authorList>
    </citation>
    <scope>NUCLEOTIDE SEQUENCE [LARGE SCALE GENOMIC DNA]</scope>
    <source>
        <strain evidence="7">SWU-2019</strain>
        <tissue evidence="7">Muscle</tissue>
    </source>
</reference>
<evidence type="ECO:0000256" key="1">
    <source>
        <dbReference type="ARBA" id="ARBA00004328"/>
    </source>
</evidence>
<keyword evidence="2" id="KW-0768">Sushi</keyword>
<evidence type="ECO:0000313" key="7">
    <source>
        <dbReference type="EMBL" id="KAF4097771.1"/>
    </source>
</evidence>
<dbReference type="Gene3D" id="2.10.70.10">
    <property type="entry name" value="Complement Module, domain 1"/>
    <property type="match status" value="1"/>
</dbReference>
<evidence type="ECO:0000256" key="4">
    <source>
        <dbReference type="ARBA" id="ARBA00023157"/>
    </source>
</evidence>
<feature type="signal peptide" evidence="5">
    <location>
        <begin position="1"/>
        <end position="22"/>
    </location>
</feature>
<dbReference type="AlphaFoldDB" id="A0A7J6BSQ2"/>
<dbReference type="Pfam" id="PF00084">
    <property type="entry name" value="Sushi"/>
    <property type="match status" value="1"/>
</dbReference>